<dbReference type="AlphaFoldDB" id="A0A5C3QCG7"/>
<feature type="compositionally biased region" description="Polar residues" evidence="1">
    <location>
        <begin position="88"/>
        <end position="106"/>
    </location>
</feature>
<feature type="region of interest" description="Disordered" evidence="1">
    <location>
        <begin position="283"/>
        <end position="303"/>
    </location>
</feature>
<dbReference type="STRING" id="1884261.A0A5C3QCG7"/>
<gene>
    <name evidence="2" type="ORF">BDV98DRAFT_512926</name>
</gene>
<evidence type="ECO:0000313" key="2">
    <source>
        <dbReference type="EMBL" id="TFK98130.1"/>
    </source>
</evidence>
<organism evidence="2 3">
    <name type="scientific">Pterulicium gracile</name>
    <dbReference type="NCBI Taxonomy" id="1884261"/>
    <lineage>
        <taxon>Eukaryota</taxon>
        <taxon>Fungi</taxon>
        <taxon>Dikarya</taxon>
        <taxon>Basidiomycota</taxon>
        <taxon>Agaricomycotina</taxon>
        <taxon>Agaricomycetes</taxon>
        <taxon>Agaricomycetidae</taxon>
        <taxon>Agaricales</taxon>
        <taxon>Pleurotineae</taxon>
        <taxon>Pterulaceae</taxon>
        <taxon>Pterulicium</taxon>
    </lineage>
</organism>
<proteinExistence type="predicted"/>
<evidence type="ECO:0000256" key="1">
    <source>
        <dbReference type="SAM" id="MobiDB-lite"/>
    </source>
</evidence>
<feature type="compositionally biased region" description="Low complexity" evidence="1">
    <location>
        <begin position="107"/>
        <end position="117"/>
    </location>
</feature>
<keyword evidence="3" id="KW-1185">Reference proteome</keyword>
<dbReference type="OrthoDB" id="3365519at2759"/>
<feature type="compositionally biased region" description="Polar residues" evidence="1">
    <location>
        <begin position="289"/>
        <end position="303"/>
    </location>
</feature>
<sequence>MRGVSMPTFQYYQISQASHPGRSMPDLAAREGLTDKIIIAAATTRAYTRVVLRLRAQAEAEHAQVSKWMQQNAPPSAMRSYSRPPSPTFSSAHGHSGASRPTTPHKSPSSQPQQLPPNGRLTFRSPLVKLRRAPLLRVFVPNPDSDWLSDTNVLECESELKKAGVTALLRPGDVIWDVAVGDEGNLGRMVWDGSYLIDLDYSYSTVGDLPKYLHTLSFSPSYFHRVLRTGANTNPILRVDVSPWGDQIAMNLQLLQDRVRTETPQGNIHNVVRWVHRSSFVLKPPTSRPHGSSVNGKQNSSSWKIQLPGAPSGTFVDSGWYGTIVVETEGTNEHLGELQERCGKGVFPPKLTPMGQPRLVKNPDALKVWRILREKSRPGEIWIRMVCENERIN</sequence>
<evidence type="ECO:0000313" key="3">
    <source>
        <dbReference type="Proteomes" id="UP000305067"/>
    </source>
</evidence>
<protein>
    <submittedName>
        <fullName evidence="2">Uncharacterized protein</fullName>
    </submittedName>
</protein>
<name>A0A5C3QCG7_9AGAR</name>
<dbReference type="EMBL" id="ML178842">
    <property type="protein sequence ID" value="TFK98130.1"/>
    <property type="molecule type" value="Genomic_DNA"/>
</dbReference>
<dbReference type="Proteomes" id="UP000305067">
    <property type="component" value="Unassembled WGS sequence"/>
</dbReference>
<reference evidence="2 3" key="1">
    <citation type="journal article" date="2019" name="Nat. Ecol. Evol.">
        <title>Megaphylogeny resolves global patterns of mushroom evolution.</title>
        <authorList>
            <person name="Varga T."/>
            <person name="Krizsan K."/>
            <person name="Foldi C."/>
            <person name="Dima B."/>
            <person name="Sanchez-Garcia M."/>
            <person name="Sanchez-Ramirez S."/>
            <person name="Szollosi G.J."/>
            <person name="Szarkandi J.G."/>
            <person name="Papp V."/>
            <person name="Albert L."/>
            <person name="Andreopoulos W."/>
            <person name="Angelini C."/>
            <person name="Antonin V."/>
            <person name="Barry K.W."/>
            <person name="Bougher N.L."/>
            <person name="Buchanan P."/>
            <person name="Buyck B."/>
            <person name="Bense V."/>
            <person name="Catcheside P."/>
            <person name="Chovatia M."/>
            <person name="Cooper J."/>
            <person name="Damon W."/>
            <person name="Desjardin D."/>
            <person name="Finy P."/>
            <person name="Geml J."/>
            <person name="Haridas S."/>
            <person name="Hughes K."/>
            <person name="Justo A."/>
            <person name="Karasinski D."/>
            <person name="Kautmanova I."/>
            <person name="Kiss B."/>
            <person name="Kocsube S."/>
            <person name="Kotiranta H."/>
            <person name="LaButti K.M."/>
            <person name="Lechner B.E."/>
            <person name="Liimatainen K."/>
            <person name="Lipzen A."/>
            <person name="Lukacs Z."/>
            <person name="Mihaltcheva S."/>
            <person name="Morgado L.N."/>
            <person name="Niskanen T."/>
            <person name="Noordeloos M.E."/>
            <person name="Ohm R.A."/>
            <person name="Ortiz-Santana B."/>
            <person name="Ovrebo C."/>
            <person name="Racz N."/>
            <person name="Riley R."/>
            <person name="Savchenko A."/>
            <person name="Shiryaev A."/>
            <person name="Soop K."/>
            <person name="Spirin V."/>
            <person name="Szebenyi C."/>
            <person name="Tomsovsky M."/>
            <person name="Tulloss R.E."/>
            <person name="Uehling J."/>
            <person name="Grigoriev I.V."/>
            <person name="Vagvolgyi C."/>
            <person name="Papp T."/>
            <person name="Martin F.M."/>
            <person name="Miettinen O."/>
            <person name="Hibbett D.S."/>
            <person name="Nagy L.G."/>
        </authorList>
    </citation>
    <scope>NUCLEOTIDE SEQUENCE [LARGE SCALE GENOMIC DNA]</scope>
    <source>
        <strain evidence="2 3">CBS 309.79</strain>
    </source>
</reference>
<feature type="region of interest" description="Disordered" evidence="1">
    <location>
        <begin position="65"/>
        <end position="121"/>
    </location>
</feature>
<accession>A0A5C3QCG7</accession>